<gene>
    <name evidence="4" type="ORF">EDS130_LOCUS28020</name>
    <name evidence="3" type="ORF">XAT740_LOCUS20505</name>
</gene>
<evidence type="ECO:0000313" key="5">
    <source>
        <dbReference type="Proteomes" id="UP000663828"/>
    </source>
</evidence>
<dbReference type="AlphaFoldDB" id="A0A814S3C7"/>
<keyword evidence="2" id="KW-1133">Transmembrane helix</keyword>
<accession>A0A814S3C7</accession>
<keyword evidence="2" id="KW-0812">Transmembrane</keyword>
<proteinExistence type="predicted"/>
<evidence type="ECO:0000256" key="2">
    <source>
        <dbReference type="SAM" id="Phobius"/>
    </source>
</evidence>
<keyword evidence="5" id="KW-1185">Reference proteome</keyword>
<keyword evidence="2" id="KW-0472">Membrane</keyword>
<organism evidence="3 5">
    <name type="scientific">Adineta ricciae</name>
    <name type="common">Rotifer</name>
    <dbReference type="NCBI Taxonomy" id="249248"/>
    <lineage>
        <taxon>Eukaryota</taxon>
        <taxon>Metazoa</taxon>
        <taxon>Spiralia</taxon>
        <taxon>Gnathifera</taxon>
        <taxon>Rotifera</taxon>
        <taxon>Eurotatoria</taxon>
        <taxon>Bdelloidea</taxon>
        <taxon>Adinetida</taxon>
        <taxon>Adinetidae</taxon>
        <taxon>Adineta</taxon>
    </lineage>
</organism>
<evidence type="ECO:0000256" key="1">
    <source>
        <dbReference type="SAM" id="MobiDB-lite"/>
    </source>
</evidence>
<comment type="caution">
    <text evidence="3">The sequence shown here is derived from an EMBL/GenBank/DDBJ whole genome shotgun (WGS) entry which is preliminary data.</text>
</comment>
<dbReference type="Proteomes" id="UP000663828">
    <property type="component" value="Unassembled WGS sequence"/>
</dbReference>
<reference evidence="3" key="1">
    <citation type="submission" date="2021-02" db="EMBL/GenBank/DDBJ databases">
        <authorList>
            <person name="Nowell W R."/>
        </authorList>
    </citation>
    <scope>NUCLEOTIDE SEQUENCE</scope>
</reference>
<evidence type="ECO:0000313" key="3">
    <source>
        <dbReference type="EMBL" id="CAF1142592.1"/>
    </source>
</evidence>
<feature type="region of interest" description="Disordered" evidence="1">
    <location>
        <begin position="238"/>
        <end position="257"/>
    </location>
</feature>
<sequence>MSTSRQHPYELSPVQVLESNEQPQISKPSVDTDFQNISLSAEKTESKGLFSRTTSIRGHYIKTWILVLLAIILFIIVIVFVLVSVVLVIRNKHENGTAETQQNSSTITVSTTTAGSTNEYVDSSGTLAVNSSNCNQSQCCCIIDVIYLERSTLASLVLTTTLDGQCNEIQSFSTTIAYPTSDNVVVTVNRSPYYFQLDTSTATLLMTNLIKPTCSVLGIRLFNNASAQTSTPTLITITNTNPSTASPSTSRTTSSTRNLPPWPGTFVVQSLCSQWQCCCLIGSVIILQTSSSDLSITGTLSGSLCFGYSGQRTFPVSYPTQYSISVDLGIAIYTIVLSSNGNTITVTNTYSRACNEVGNRK</sequence>
<evidence type="ECO:0000313" key="4">
    <source>
        <dbReference type="EMBL" id="CAF1251824.1"/>
    </source>
</evidence>
<dbReference type="OrthoDB" id="10660111at2759"/>
<protein>
    <submittedName>
        <fullName evidence="3">Uncharacterized protein</fullName>
    </submittedName>
</protein>
<dbReference type="EMBL" id="CAJNOJ010000180">
    <property type="protein sequence ID" value="CAF1251824.1"/>
    <property type="molecule type" value="Genomic_DNA"/>
</dbReference>
<name>A0A814S3C7_ADIRI</name>
<feature type="transmembrane region" description="Helical" evidence="2">
    <location>
        <begin position="64"/>
        <end position="89"/>
    </location>
</feature>
<dbReference type="Proteomes" id="UP000663852">
    <property type="component" value="Unassembled WGS sequence"/>
</dbReference>
<dbReference type="EMBL" id="CAJNOR010001436">
    <property type="protein sequence ID" value="CAF1142592.1"/>
    <property type="molecule type" value="Genomic_DNA"/>
</dbReference>